<dbReference type="Gene3D" id="1.10.340.70">
    <property type="match status" value="1"/>
</dbReference>
<proteinExistence type="predicted"/>
<dbReference type="Pfam" id="PF17921">
    <property type="entry name" value="Integrase_H2C2"/>
    <property type="match status" value="1"/>
</dbReference>
<name>A0A9Q3P8Z4_9BASI</name>
<dbReference type="InterPro" id="IPR012337">
    <property type="entry name" value="RNaseH-like_sf"/>
</dbReference>
<dbReference type="InterPro" id="IPR041588">
    <property type="entry name" value="Integrase_H2C2"/>
</dbReference>
<dbReference type="InterPro" id="IPR036397">
    <property type="entry name" value="RNaseH_sf"/>
</dbReference>
<dbReference type="PROSITE" id="PS50878">
    <property type="entry name" value="RT_POL"/>
    <property type="match status" value="1"/>
</dbReference>
<dbReference type="Pfam" id="PF00078">
    <property type="entry name" value="RVT_1"/>
    <property type="match status" value="1"/>
</dbReference>
<evidence type="ECO:0000313" key="2">
    <source>
        <dbReference type="EMBL" id="MBW0553308.1"/>
    </source>
</evidence>
<reference evidence="2" key="1">
    <citation type="submission" date="2021-03" db="EMBL/GenBank/DDBJ databases">
        <title>Draft genome sequence of rust myrtle Austropuccinia psidii MF-1, a brazilian biotype.</title>
        <authorList>
            <person name="Quecine M.C."/>
            <person name="Pachon D.M.R."/>
            <person name="Bonatelli M.L."/>
            <person name="Correr F.H."/>
            <person name="Franceschini L.M."/>
            <person name="Leite T.F."/>
            <person name="Margarido G.R.A."/>
            <person name="Almeida C.A."/>
            <person name="Ferrarezi J.A."/>
            <person name="Labate C.A."/>
        </authorList>
    </citation>
    <scope>NUCLEOTIDE SEQUENCE</scope>
    <source>
        <strain evidence="2">MF-1</strain>
    </source>
</reference>
<dbReference type="Proteomes" id="UP000765509">
    <property type="component" value="Unassembled WGS sequence"/>
</dbReference>
<dbReference type="SUPFAM" id="SSF53098">
    <property type="entry name" value="Ribonuclease H-like"/>
    <property type="match status" value="1"/>
</dbReference>
<comment type="caution">
    <text evidence="2">The sequence shown here is derived from an EMBL/GenBank/DDBJ whole genome shotgun (WGS) entry which is preliminary data.</text>
</comment>
<dbReference type="Gene3D" id="3.30.70.270">
    <property type="match status" value="1"/>
</dbReference>
<evidence type="ECO:0000313" key="3">
    <source>
        <dbReference type="Proteomes" id="UP000765509"/>
    </source>
</evidence>
<dbReference type="PANTHER" id="PTHR37984:SF5">
    <property type="entry name" value="PROTEIN NYNRIN-LIKE"/>
    <property type="match status" value="1"/>
</dbReference>
<dbReference type="PANTHER" id="PTHR37984">
    <property type="entry name" value="PROTEIN CBG26694"/>
    <property type="match status" value="1"/>
</dbReference>
<organism evidence="2 3">
    <name type="scientific">Austropuccinia psidii MF-1</name>
    <dbReference type="NCBI Taxonomy" id="1389203"/>
    <lineage>
        <taxon>Eukaryota</taxon>
        <taxon>Fungi</taxon>
        <taxon>Dikarya</taxon>
        <taxon>Basidiomycota</taxon>
        <taxon>Pucciniomycotina</taxon>
        <taxon>Pucciniomycetes</taxon>
        <taxon>Pucciniales</taxon>
        <taxon>Sphaerophragmiaceae</taxon>
        <taxon>Austropuccinia</taxon>
    </lineage>
</organism>
<feature type="domain" description="Reverse transcriptase" evidence="1">
    <location>
        <begin position="1"/>
        <end position="83"/>
    </location>
</feature>
<dbReference type="InterPro" id="IPR043502">
    <property type="entry name" value="DNA/RNA_pol_sf"/>
</dbReference>
<dbReference type="SUPFAM" id="SSF56672">
    <property type="entry name" value="DNA/RNA polymerases"/>
    <property type="match status" value="1"/>
</dbReference>
<dbReference type="GO" id="GO:0003676">
    <property type="term" value="F:nucleic acid binding"/>
    <property type="evidence" value="ECO:0007669"/>
    <property type="project" value="InterPro"/>
</dbReference>
<accession>A0A9Q3P8Z4</accession>
<dbReference type="InterPro" id="IPR050951">
    <property type="entry name" value="Retrovirus_Pol_polyprotein"/>
</dbReference>
<evidence type="ECO:0000259" key="1">
    <source>
        <dbReference type="PROSITE" id="PS50878"/>
    </source>
</evidence>
<dbReference type="InterPro" id="IPR043128">
    <property type="entry name" value="Rev_trsase/Diguanyl_cyclase"/>
</dbReference>
<dbReference type="AlphaFoldDB" id="A0A9Q3P8Z4"/>
<gene>
    <name evidence="2" type="ORF">O181_093023</name>
</gene>
<protein>
    <recommendedName>
        <fullName evidence="1">Reverse transcriptase domain-containing protein</fullName>
    </recommendedName>
</protein>
<dbReference type="EMBL" id="AVOT02059679">
    <property type="protein sequence ID" value="MBW0553308.1"/>
    <property type="molecule type" value="Genomic_DNA"/>
</dbReference>
<dbReference type="Gene3D" id="3.30.420.10">
    <property type="entry name" value="Ribonuclease H-like superfamily/Ribonuclease H"/>
    <property type="match status" value="1"/>
</dbReference>
<sequence length="387" mass="44913">MPFGIKNAPSHYQRMMNTIFPTELSEGWLIIYIDDIIICSDSWSLHLEKLARVLHKVAEVNMKISLKKCKFGFERLKALGHVVSNICLGIDKKKVAAVLLKPLIIANTPDNPAYVPLEAEPQIAIEGINLTDTGTEFFEEVRESYKKDMNCHILTSLLDKDIQDTSFLNALDEVWRNSYLEGRFHLFDGIIYHRTKYSCVMTLCSRFLINTIIHECHYSIYSGHLSEDRTLEKVKNCAWWPLWKKQTIEYFHTCDRCQKENRSTGNKFGLMIHIQEPKSTWEVVHIDWVTALPSSGDKSYNSCLVIVDRYSKTPIFLPCHKEDTAMDTALLLWTYHPRTDGLAERMIQTLEDMIRRFCAYGLEFKHSDGFTHDWCTLIPALELEYKT</sequence>
<dbReference type="OrthoDB" id="8067401at2759"/>
<keyword evidence="3" id="KW-1185">Reference proteome</keyword>
<dbReference type="InterPro" id="IPR000477">
    <property type="entry name" value="RT_dom"/>
</dbReference>